<dbReference type="SUPFAM" id="SSF100910">
    <property type="entry name" value="Chemosensory protein Csp2"/>
    <property type="match status" value="1"/>
</dbReference>
<evidence type="ECO:0000313" key="3">
    <source>
        <dbReference type="Proteomes" id="UP000719412"/>
    </source>
</evidence>
<dbReference type="Pfam" id="PF03392">
    <property type="entry name" value="OS-D"/>
    <property type="match status" value="1"/>
</dbReference>
<feature type="signal peptide" evidence="1">
    <location>
        <begin position="1"/>
        <end position="19"/>
    </location>
</feature>
<evidence type="ECO:0000256" key="1">
    <source>
        <dbReference type="SAM" id="SignalP"/>
    </source>
</evidence>
<dbReference type="PANTHER" id="PTHR11257:SF11">
    <property type="entry name" value="CHEMOSENSORY PROTEIN 17"/>
    <property type="match status" value="1"/>
</dbReference>
<dbReference type="Gene3D" id="1.10.2080.10">
    <property type="entry name" value="Insect odorant-binding protein A10/Ejaculatory bulb-specific protein 3"/>
    <property type="match status" value="1"/>
</dbReference>
<dbReference type="Proteomes" id="UP000719412">
    <property type="component" value="Unassembled WGS sequence"/>
</dbReference>
<comment type="caution">
    <text evidence="2">The sequence shown here is derived from an EMBL/GenBank/DDBJ whole genome shotgun (WGS) entry which is preliminary data.</text>
</comment>
<dbReference type="PANTHER" id="PTHR11257">
    <property type="entry name" value="CHEMOSENSORY PROTEIN-RELATED"/>
    <property type="match status" value="1"/>
</dbReference>
<gene>
    <name evidence="2" type="ORF">GEV33_010263</name>
</gene>
<protein>
    <submittedName>
        <fullName evidence="2">Uncharacterized protein</fullName>
    </submittedName>
</protein>
<evidence type="ECO:0000313" key="2">
    <source>
        <dbReference type="EMBL" id="KAH0812527.1"/>
    </source>
</evidence>
<dbReference type="EMBL" id="JABDTM020025975">
    <property type="protein sequence ID" value="KAH0812527.1"/>
    <property type="molecule type" value="Genomic_DNA"/>
</dbReference>
<dbReference type="InterPro" id="IPR036682">
    <property type="entry name" value="OS_D_A10/PebIII_sf"/>
</dbReference>
<accession>A0A8J6L9Z4</accession>
<reference evidence="2" key="2">
    <citation type="submission" date="2021-08" db="EMBL/GenBank/DDBJ databases">
        <authorList>
            <person name="Eriksson T."/>
        </authorList>
    </citation>
    <scope>NUCLEOTIDE SEQUENCE</scope>
    <source>
        <strain evidence="2">Stoneville</strain>
        <tissue evidence="2">Whole head</tissue>
    </source>
</reference>
<reference evidence="2" key="1">
    <citation type="journal article" date="2020" name="J Insects Food Feed">
        <title>The yellow mealworm (Tenebrio molitor) genome: a resource for the emerging insects as food and feed industry.</title>
        <authorList>
            <person name="Eriksson T."/>
            <person name="Andere A."/>
            <person name="Kelstrup H."/>
            <person name="Emery V."/>
            <person name="Picard C."/>
        </authorList>
    </citation>
    <scope>NUCLEOTIDE SEQUENCE</scope>
    <source>
        <strain evidence="2">Stoneville</strain>
        <tissue evidence="2">Whole head</tissue>
    </source>
</reference>
<keyword evidence="3" id="KW-1185">Reference proteome</keyword>
<keyword evidence="1" id="KW-0732">Signal</keyword>
<name>A0A8J6L9Z4_TENMO</name>
<feature type="chain" id="PRO_5035297619" evidence="1">
    <location>
        <begin position="20"/>
        <end position="167"/>
    </location>
</feature>
<dbReference type="InterPro" id="IPR005055">
    <property type="entry name" value="A10/PebIII"/>
</dbReference>
<dbReference type="AlphaFoldDB" id="A0A8J6L9Z4"/>
<organism evidence="2 3">
    <name type="scientific">Tenebrio molitor</name>
    <name type="common">Yellow mealworm beetle</name>
    <dbReference type="NCBI Taxonomy" id="7067"/>
    <lineage>
        <taxon>Eukaryota</taxon>
        <taxon>Metazoa</taxon>
        <taxon>Ecdysozoa</taxon>
        <taxon>Arthropoda</taxon>
        <taxon>Hexapoda</taxon>
        <taxon>Insecta</taxon>
        <taxon>Pterygota</taxon>
        <taxon>Neoptera</taxon>
        <taxon>Endopterygota</taxon>
        <taxon>Coleoptera</taxon>
        <taxon>Polyphaga</taxon>
        <taxon>Cucujiformia</taxon>
        <taxon>Tenebrionidae</taxon>
        <taxon>Tenebrio</taxon>
    </lineage>
</organism>
<proteinExistence type="predicted"/>
<sequence>MHCLLQICLVGCVVATAACATLEAPRTPIADEAIDATLNDKRYLLRQLKCALGEAPCDPVGRRLKSLAPLVLRGSCPQCTPQEKRQIQKVLAYVQKNYPKEWNKILQHRCISILLVLQLTLQVSRIGKESGQNDDDVTRDAGHDQKINIFRRQLKVMNTKGHNGCAL</sequence>